<dbReference type="SMART" id="SM00829">
    <property type="entry name" value="PKS_ER"/>
    <property type="match status" value="1"/>
</dbReference>
<dbReference type="Proteomes" id="UP001500902">
    <property type="component" value="Unassembled WGS sequence"/>
</dbReference>
<name>A0ABP7BSG4_9ACTN</name>
<organism evidence="8 9">
    <name type="scientific">Nonomuraea antimicrobica</name>
    <dbReference type="NCBI Taxonomy" id="561173"/>
    <lineage>
        <taxon>Bacteria</taxon>
        <taxon>Bacillati</taxon>
        <taxon>Actinomycetota</taxon>
        <taxon>Actinomycetes</taxon>
        <taxon>Streptosporangiales</taxon>
        <taxon>Streptosporangiaceae</taxon>
        <taxon>Nonomuraea</taxon>
    </lineage>
</organism>
<evidence type="ECO:0000313" key="8">
    <source>
        <dbReference type="EMBL" id="GAA3667472.1"/>
    </source>
</evidence>
<dbReference type="InterPro" id="IPR002328">
    <property type="entry name" value="ADH_Zn_CS"/>
</dbReference>
<dbReference type="SUPFAM" id="SSF51735">
    <property type="entry name" value="NAD(P)-binding Rossmann-fold domains"/>
    <property type="match status" value="1"/>
</dbReference>
<evidence type="ECO:0000256" key="2">
    <source>
        <dbReference type="ARBA" id="ARBA00008072"/>
    </source>
</evidence>
<evidence type="ECO:0000259" key="7">
    <source>
        <dbReference type="SMART" id="SM00829"/>
    </source>
</evidence>
<feature type="domain" description="Enoyl reductase (ER)" evidence="7">
    <location>
        <begin position="6"/>
        <end position="354"/>
    </location>
</feature>
<evidence type="ECO:0000256" key="3">
    <source>
        <dbReference type="ARBA" id="ARBA00022723"/>
    </source>
</evidence>
<keyword evidence="5" id="KW-0560">Oxidoreductase</keyword>
<dbReference type="SUPFAM" id="SSF50129">
    <property type="entry name" value="GroES-like"/>
    <property type="match status" value="1"/>
</dbReference>
<dbReference type="Gene3D" id="3.90.180.10">
    <property type="entry name" value="Medium-chain alcohol dehydrogenases, catalytic domain"/>
    <property type="match status" value="1"/>
</dbReference>
<evidence type="ECO:0000256" key="4">
    <source>
        <dbReference type="ARBA" id="ARBA00022833"/>
    </source>
</evidence>
<dbReference type="InterPro" id="IPR011032">
    <property type="entry name" value="GroES-like_sf"/>
</dbReference>
<dbReference type="EMBL" id="BAAAZP010000067">
    <property type="protein sequence ID" value="GAA3667472.1"/>
    <property type="molecule type" value="Genomic_DNA"/>
</dbReference>
<evidence type="ECO:0000256" key="6">
    <source>
        <dbReference type="RuleBase" id="RU361277"/>
    </source>
</evidence>
<dbReference type="PROSITE" id="PS00059">
    <property type="entry name" value="ADH_ZINC"/>
    <property type="match status" value="1"/>
</dbReference>
<dbReference type="PANTHER" id="PTHR43350:SF21">
    <property type="entry name" value="S-NITROSOMYCOTHIOL REDUCTASE MSCR"/>
    <property type="match status" value="1"/>
</dbReference>
<dbReference type="InterPro" id="IPR020843">
    <property type="entry name" value="ER"/>
</dbReference>
<evidence type="ECO:0000256" key="5">
    <source>
        <dbReference type="ARBA" id="ARBA00023002"/>
    </source>
</evidence>
<evidence type="ECO:0000313" key="9">
    <source>
        <dbReference type="Proteomes" id="UP001500902"/>
    </source>
</evidence>
<reference evidence="9" key="1">
    <citation type="journal article" date="2019" name="Int. J. Syst. Evol. Microbiol.">
        <title>The Global Catalogue of Microorganisms (GCM) 10K type strain sequencing project: providing services to taxonomists for standard genome sequencing and annotation.</title>
        <authorList>
            <consortium name="The Broad Institute Genomics Platform"/>
            <consortium name="The Broad Institute Genome Sequencing Center for Infectious Disease"/>
            <person name="Wu L."/>
            <person name="Ma J."/>
        </authorList>
    </citation>
    <scope>NUCLEOTIDE SEQUENCE [LARGE SCALE GENOMIC DNA]</scope>
    <source>
        <strain evidence="9">JCM 16904</strain>
    </source>
</reference>
<sequence length="356" mass="36948">MRIQAAVLRDPAKPFAVEDVDLHDPGPGEALVRVVAAGMCHTDVVLRVLPRLAMPMIFGHEGSGVVEAVGPGVSRVRPGDHVVMSFDSCGWCAQCQTGAPAYCAEFMARNLSGSRVDGTSGATDLTGAPVAARWFAQSSFATHAVATERNLVVVDPSLPLDLLGPLGCGFQTGAGAMLNSLSVRPGDGVAVFGAGAVGLAAVMAAKVAGAADIVAMDLHPARRDLAAELGATRVLDGADPELAAAIGQVDHSFDTTGVTSVMTTAVRVLRTGGTCGLVGAGGGELTLRPDILAGRNVRYILEGDAVPQQFIPRLIELWRQGRFPFERLIRTYPLDDVNAAERDSAEGVTVKPVLLP</sequence>
<dbReference type="RefSeq" id="WP_344878140.1">
    <property type="nucleotide sequence ID" value="NZ_BAAAZP010000067.1"/>
</dbReference>
<dbReference type="CDD" id="cd08278">
    <property type="entry name" value="benzyl_alcohol_DH"/>
    <property type="match status" value="1"/>
</dbReference>
<dbReference type="Gene3D" id="3.40.50.720">
    <property type="entry name" value="NAD(P)-binding Rossmann-like Domain"/>
    <property type="match status" value="1"/>
</dbReference>
<gene>
    <name evidence="8" type="ORF">GCM10022224_034620</name>
</gene>
<proteinExistence type="inferred from homology"/>
<comment type="caution">
    <text evidence="8">The sequence shown here is derived from an EMBL/GenBank/DDBJ whole genome shotgun (WGS) entry which is preliminary data.</text>
</comment>
<keyword evidence="4 6" id="KW-0862">Zinc</keyword>
<keyword evidence="9" id="KW-1185">Reference proteome</keyword>
<dbReference type="Pfam" id="PF08240">
    <property type="entry name" value="ADH_N"/>
    <property type="match status" value="1"/>
</dbReference>
<evidence type="ECO:0000256" key="1">
    <source>
        <dbReference type="ARBA" id="ARBA00001947"/>
    </source>
</evidence>
<comment type="similarity">
    <text evidence="2 6">Belongs to the zinc-containing alcohol dehydrogenase family.</text>
</comment>
<protein>
    <submittedName>
        <fullName evidence="8">NAD(P)-dependent alcohol dehydrogenase</fullName>
    </submittedName>
</protein>
<dbReference type="PANTHER" id="PTHR43350">
    <property type="entry name" value="NAD-DEPENDENT ALCOHOL DEHYDROGENASE"/>
    <property type="match status" value="1"/>
</dbReference>
<comment type="cofactor">
    <cofactor evidence="1 6">
        <name>Zn(2+)</name>
        <dbReference type="ChEBI" id="CHEBI:29105"/>
    </cofactor>
</comment>
<accession>A0ABP7BSG4</accession>
<dbReference type="InterPro" id="IPR013149">
    <property type="entry name" value="ADH-like_C"/>
</dbReference>
<dbReference type="Pfam" id="PF00107">
    <property type="entry name" value="ADH_zinc_N"/>
    <property type="match status" value="1"/>
</dbReference>
<dbReference type="InterPro" id="IPR013154">
    <property type="entry name" value="ADH-like_N"/>
</dbReference>
<keyword evidence="3 6" id="KW-0479">Metal-binding</keyword>
<dbReference type="InterPro" id="IPR036291">
    <property type="entry name" value="NAD(P)-bd_dom_sf"/>
</dbReference>